<feature type="domain" description="Reverse transcriptase" evidence="2">
    <location>
        <begin position="328"/>
        <end position="574"/>
    </location>
</feature>
<dbReference type="Proteomes" id="UP001642540">
    <property type="component" value="Unassembled WGS sequence"/>
</dbReference>
<reference evidence="3 4" key="1">
    <citation type="submission" date="2024-08" db="EMBL/GenBank/DDBJ databases">
        <authorList>
            <person name="Cucini C."/>
            <person name="Frati F."/>
        </authorList>
    </citation>
    <scope>NUCLEOTIDE SEQUENCE [LARGE SCALE GENOMIC DNA]</scope>
</reference>
<evidence type="ECO:0000313" key="4">
    <source>
        <dbReference type="Proteomes" id="UP001642540"/>
    </source>
</evidence>
<dbReference type="PROSITE" id="PS50878">
    <property type="entry name" value="RT_POL"/>
    <property type="match status" value="1"/>
</dbReference>
<dbReference type="CDD" id="cd00304">
    <property type="entry name" value="RT_like"/>
    <property type="match status" value="1"/>
</dbReference>
<gene>
    <name evidence="3" type="ORF">ODALV1_LOCUS12651</name>
</gene>
<dbReference type="PANTHER" id="PTHR21301">
    <property type="entry name" value="REVERSE TRANSCRIPTASE"/>
    <property type="match status" value="1"/>
</dbReference>
<dbReference type="SUPFAM" id="SSF56672">
    <property type="entry name" value="DNA/RNA polymerases"/>
    <property type="match status" value="1"/>
</dbReference>
<accession>A0ABP1QM20</accession>
<protein>
    <recommendedName>
        <fullName evidence="5">Reverse transcriptase domain-containing protein</fullName>
    </recommendedName>
</protein>
<dbReference type="InterPro" id="IPR058912">
    <property type="entry name" value="HTH_animal"/>
</dbReference>
<organism evidence="3 4">
    <name type="scientific">Orchesella dallaii</name>
    <dbReference type="NCBI Taxonomy" id="48710"/>
    <lineage>
        <taxon>Eukaryota</taxon>
        <taxon>Metazoa</taxon>
        <taxon>Ecdysozoa</taxon>
        <taxon>Arthropoda</taxon>
        <taxon>Hexapoda</taxon>
        <taxon>Collembola</taxon>
        <taxon>Entomobryomorpha</taxon>
        <taxon>Entomobryoidea</taxon>
        <taxon>Orchesellidae</taxon>
        <taxon>Orchesellinae</taxon>
        <taxon>Orchesella</taxon>
    </lineage>
</organism>
<dbReference type="Pfam" id="PF26215">
    <property type="entry name" value="HTH_animal"/>
    <property type="match status" value="1"/>
</dbReference>
<keyword evidence="4" id="KW-1185">Reference proteome</keyword>
<evidence type="ECO:0000313" key="3">
    <source>
        <dbReference type="EMBL" id="CAL8107370.1"/>
    </source>
</evidence>
<dbReference type="InterPro" id="IPR043502">
    <property type="entry name" value="DNA/RNA_pol_sf"/>
</dbReference>
<name>A0ABP1QM20_9HEXA</name>
<evidence type="ECO:0000259" key="1">
    <source>
        <dbReference type="PROSITE" id="PS50164"/>
    </source>
</evidence>
<dbReference type="InterPro" id="IPR000477">
    <property type="entry name" value="RT_dom"/>
</dbReference>
<dbReference type="PROSITE" id="PS50164">
    <property type="entry name" value="GIY_YIG"/>
    <property type="match status" value="1"/>
</dbReference>
<proteinExistence type="predicted"/>
<comment type="caution">
    <text evidence="3">The sequence shown here is derived from an EMBL/GenBank/DDBJ whole genome shotgun (WGS) entry which is preliminary data.</text>
</comment>
<evidence type="ECO:0008006" key="5">
    <source>
        <dbReference type="Google" id="ProtNLM"/>
    </source>
</evidence>
<dbReference type="PANTHER" id="PTHR21301:SF10">
    <property type="entry name" value="REVERSE TRANSCRIPTASE DOMAIN-CONTAINING PROTEIN"/>
    <property type="match status" value="1"/>
</dbReference>
<feature type="domain" description="GIY-YIG" evidence="1">
    <location>
        <begin position="709"/>
        <end position="792"/>
    </location>
</feature>
<sequence>MSSQTVDFTYINVRGWKTLKRNVIFHYGLENFQKIRKLEQLENKLIRLEYHIGFQLRCKRANIVPKGLRMKNRFKENHRFENFFKTTSFKLLKEIIRDNFQEKHHLVNELRHLKTSIRTSMPEFWGSICRLINNSKFNTSQIIQKRQDQKWSALEDEKYQNTNNKHKRRNDVVNLSKYPLQENEFKVLQLGLNYALPTTNKSQMIIETAIAVDEILARQDETKVNEVLHIRKTVSRILQKEKQKPDPKPEKWMSDGLNSLRSNEDICIAKADKGNVVVVMDVKEYEEKMNRLINEGPYAILNQDPTPKCKNKCNKILKRLVKEEKITQEKKNYLLLTNPTCPVIYGAPKIHKPLIPFRPVVDCRGSPTYRIAKDLKPILQCLIREHPYTIQNSYEFVDKLKKMKTSRQHVQVSFDVESLFTQVPIKETLEITKQLLQEKPAWRNICKLDEEDVIELLELCMTETNFQFRNNYYRQNEGMAMGSPISPIMAEIFMQHLETTKISQIQDLKNWLRFVDDGYGQVNRRKLEYVKDQLNNIHPKIKFTMEVENTNNHSLPFLDILVTRKEDGSFGHQIYRKPTHSDKYLHFTSAHPLCHKISAIDSLHYRALKLSDAENLKDELNHIKQTFIANGYPGYMVDASLQKMKIRVDSPPQSTDSQSKGRLILPWFNNTSNRIGGVIREELNVDIGYIPGRKISSFLCNTKDKRPKAEVGVYKIPCKENCQDIYVGETSRSLKIRVKEHQKDVEQAKTEESAVAGHVFEKEHHVDFGNASLVERETRTYNRLFKEGLYIRKAPNVMNRNNGMEIHEDWLDLLLPLTKTP</sequence>
<dbReference type="EMBL" id="CAXLJM020000038">
    <property type="protein sequence ID" value="CAL8107370.1"/>
    <property type="molecule type" value="Genomic_DNA"/>
</dbReference>
<dbReference type="InterPro" id="IPR000305">
    <property type="entry name" value="GIY-YIG_endonuc"/>
</dbReference>
<dbReference type="Pfam" id="PF00078">
    <property type="entry name" value="RVT_1"/>
    <property type="match status" value="1"/>
</dbReference>
<dbReference type="CDD" id="cd10442">
    <property type="entry name" value="GIY-YIG_PLEs"/>
    <property type="match status" value="1"/>
</dbReference>
<evidence type="ECO:0000259" key="2">
    <source>
        <dbReference type="PROSITE" id="PS50878"/>
    </source>
</evidence>